<dbReference type="SUPFAM" id="SSF53474">
    <property type="entry name" value="alpha/beta-Hydrolases"/>
    <property type="match status" value="1"/>
</dbReference>
<dbReference type="InterPro" id="IPR001375">
    <property type="entry name" value="Peptidase_S9_cat"/>
</dbReference>
<evidence type="ECO:0000256" key="2">
    <source>
        <dbReference type="ARBA" id="ARBA00022825"/>
    </source>
</evidence>
<feature type="domain" description="Peptidase S9 prolyl oligopeptidase catalytic" evidence="4">
    <location>
        <begin position="537"/>
        <end position="747"/>
    </location>
</feature>
<dbReference type="Gene3D" id="3.40.50.1820">
    <property type="entry name" value="alpha/beta hydrolase"/>
    <property type="match status" value="1"/>
</dbReference>
<accession>A0ABZ1BW64</accession>
<keyword evidence="2" id="KW-0645">Protease</keyword>
<dbReference type="InterPro" id="IPR029058">
    <property type="entry name" value="AB_hydrolase_fold"/>
</dbReference>
<keyword evidence="1 5" id="KW-0378">Hydrolase</keyword>
<dbReference type="Gene3D" id="2.120.10.30">
    <property type="entry name" value="TolB, C-terminal domain"/>
    <property type="match status" value="2"/>
</dbReference>
<evidence type="ECO:0000259" key="4">
    <source>
        <dbReference type="Pfam" id="PF00326"/>
    </source>
</evidence>
<reference evidence="5 6" key="1">
    <citation type="journal article" date="2024" name="Front. Microbiol.">
        <title>Novel thermophilic genera Geochorda gen. nov. and Carboxydochorda gen. nov. from the deep terrestrial subsurface reveal the ecophysiological diversity in the class Limnochordia.</title>
        <authorList>
            <person name="Karnachuk O.V."/>
            <person name="Lukina A.P."/>
            <person name="Avakyan M.R."/>
            <person name="Kadnikov V.V."/>
            <person name="Begmatov S."/>
            <person name="Beletsky A.V."/>
            <person name="Vlasova K.G."/>
            <person name="Novikov A.A."/>
            <person name="Shcherbakova V.A."/>
            <person name="Mardanov A.V."/>
            <person name="Ravin N.V."/>
        </authorList>
    </citation>
    <scope>NUCLEOTIDE SEQUENCE [LARGE SCALE GENOMIC DNA]</scope>
    <source>
        <strain evidence="5 6">L945</strain>
    </source>
</reference>
<dbReference type="EC" id="3.4.-.-" evidence="5"/>
<evidence type="ECO:0000256" key="3">
    <source>
        <dbReference type="SAM" id="MobiDB-lite"/>
    </source>
</evidence>
<dbReference type="PANTHER" id="PTHR42776:SF27">
    <property type="entry name" value="DIPEPTIDYL PEPTIDASE FAMILY MEMBER 6"/>
    <property type="match status" value="1"/>
</dbReference>
<gene>
    <name evidence="5" type="ORF">U7230_13210</name>
</gene>
<dbReference type="Proteomes" id="UP001332192">
    <property type="component" value="Chromosome"/>
</dbReference>
<dbReference type="RefSeq" id="WP_324716301.1">
    <property type="nucleotide sequence ID" value="NZ_CP141615.1"/>
</dbReference>
<keyword evidence="2" id="KW-0720">Serine protease</keyword>
<name>A0ABZ1BW64_9FIRM</name>
<dbReference type="Pfam" id="PF00326">
    <property type="entry name" value="Peptidase_S9"/>
    <property type="match status" value="1"/>
</dbReference>
<organism evidence="5 6">
    <name type="scientific">Carboxydichorda subterranea</name>
    <dbReference type="NCBI Taxonomy" id="3109565"/>
    <lineage>
        <taxon>Bacteria</taxon>
        <taxon>Bacillati</taxon>
        <taxon>Bacillota</taxon>
        <taxon>Limnochordia</taxon>
        <taxon>Limnochordales</taxon>
        <taxon>Geochordaceae</taxon>
        <taxon>Carboxydichorda</taxon>
    </lineage>
</organism>
<evidence type="ECO:0000313" key="6">
    <source>
        <dbReference type="Proteomes" id="UP001332192"/>
    </source>
</evidence>
<dbReference type="InterPro" id="IPR011042">
    <property type="entry name" value="6-blade_b-propeller_TolB-like"/>
</dbReference>
<protein>
    <submittedName>
        <fullName evidence="5">S9 family peptidase</fullName>
        <ecNumber evidence="5">3.4.-.-</ecNumber>
    </submittedName>
</protein>
<evidence type="ECO:0000256" key="1">
    <source>
        <dbReference type="ARBA" id="ARBA00022801"/>
    </source>
</evidence>
<keyword evidence="6" id="KW-1185">Reference proteome</keyword>
<dbReference type="Pfam" id="PF07676">
    <property type="entry name" value="PD40"/>
    <property type="match status" value="2"/>
</dbReference>
<proteinExistence type="predicted"/>
<dbReference type="GO" id="GO:0016787">
    <property type="term" value="F:hydrolase activity"/>
    <property type="evidence" value="ECO:0007669"/>
    <property type="project" value="UniProtKB-KW"/>
</dbReference>
<dbReference type="EMBL" id="CP141615">
    <property type="protein sequence ID" value="WRP17029.1"/>
    <property type="molecule type" value="Genomic_DNA"/>
</dbReference>
<dbReference type="SUPFAM" id="SSF82171">
    <property type="entry name" value="DPP6 N-terminal domain-like"/>
    <property type="match status" value="1"/>
</dbReference>
<dbReference type="InterPro" id="IPR011659">
    <property type="entry name" value="WD40"/>
</dbReference>
<dbReference type="PANTHER" id="PTHR42776">
    <property type="entry name" value="SERINE PEPTIDASE S9 FAMILY MEMBER"/>
    <property type="match status" value="1"/>
</dbReference>
<evidence type="ECO:0000313" key="5">
    <source>
        <dbReference type="EMBL" id="WRP17029.1"/>
    </source>
</evidence>
<feature type="region of interest" description="Disordered" evidence="3">
    <location>
        <begin position="57"/>
        <end position="80"/>
    </location>
</feature>
<sequence>METSGPAPRKRRLESRDLLRMRFVGDVQLSPDGRNVAWVERWIDPEADQYRSRIMVAPSDGSGPARAFTAGPGQDKAPRWSPDGRWLAFLSDRPLVPPEASRAGGSAASRGQETAPFQLFVMPADGGEARPLTRLKHGAGVPVWAPDGRRIAFVAVLDTEKGLERLGDEDPDEKEPYRRFNRDVQVITRLLYKEDGVGFFGRKRRHLFLVFLDEVAGEEVGGRSAQADGASVPAGPASIPDPVQLTAGEWDVRACDWLADGSRLAIVANPDPDADYQRWSDVYLLPAPQEPARGAPPETGPGLEKLTRSELRVTDVMASPDGRHLAFTAFDLEYDQYSNHHLYLLDLARDERPPISLTAAADLCLGNQALTDVAGDGGDGVVWAADGSGLFAQVSRRGSVDLLWFGLPGETTAGPAPAAPITPLLEGRQVIQAVSVRSRSGQVAVVMTDPLRPGEVWAGRLDGPPYRSLAGLRQLSHANGALLGEVELSEPEPFAFESGGLRLDGWAIRPVGARPGRRYPVVLEIHGGPMAMYAHAFFFEFQLLAARGYGVIYTNPRGSQGYGQAFCAAIRGDWGHLDYRDVMALVDAALERFDFIDPERLGVAGGSYGGYMTNWIIGHTDRFKAAVTMRSVTNEHSFFGTSDIGVFDLYDLRQPPWADAPRYLSMSPIHYAGQIHTPTLILHSEMDLRCPIEQAEQLYTALKWRKVPVEFVRFAGESHGLSRGGKPWHRVFRLDRIVDWFDRYLGKAEDEQG</sequence>